<dbReference type="AlphaFoldDB" id="A0A4Q4K8D0"/>
<evidence type="ECO:0000313" key="2">
    <source>
        <dbReference type="Proteomes" id="UP000673383"/>
    </source>
</evidence>
<accession>A0A4Q4K8D0</accession>
<proteinExistence type="predicted"/>
<dbReference type="EMBL" id="JAFICZ010000001">
    <property type="protein sequence ID" value="MBP1299712.1"/>
    <property type="molecule type" value="Genomic_DNA"/>
</dbReference>
<dbReference type="Proteomes" id="UP000673383">
    <property type="component" value="Unassembled WGS sequence"/>
</dbReference>
<name>A0A4Q4K8D0_BRAEL</name>
<gene>
    <name evidence="1" type="ORF">JOH49_009465</name>
</gene>
<dbReference type="RefSeq" id="WP_016840023.1">
    <property type="nucleotide sequence ID" value="NZ_BJNL01000082.1"/>
</dbReference>
<sequence length="61" mass="6592">MLLIDRVLDAAEGPRIGQGLAMRIRKRGRKNDATITFAGKQSIDGDTTQWGAGARQRVGVP</sequence>
<reference evidence="1" key="1">
    <citation type="submission" date="2021-02" db="EMBL/GenBank/DDBJ databases">
        <title>Genomic Encyclopedia of Type Strains, Phase IV (KMG-V): Genome sequencing to study the core and pangenomes of soil and plant-associated prokaryotes.</title>
        <authorList>
            <person name="Whitman W."/>
        </authorList>
    </citation>
    <scope>NUCLEOTIDE SEQUENCE</scope>
    <source>
        <strain evidence="1">USDA 406</strain>
    </source>
</reference>
<evidence type="ECO:0000313" key="1">
    <source>
        <dbReference type="EMBL" id="MBP1299712.1"/>
    </source>
</evidence>
<organism evidence="1 2">
    <name type="scientific">Bradyrhizobium elkanii</name>
    <dbReference type="NCBI Taxonomy" id="29448"/>
    <lineage>
        <taxon>Bacteria</taxon>
        <taxon>Pseudomonadati</taxon>
        <taxon>Pseudomonadota</taxon>
        <taxon>Alphaproteobacteria</taxon>
        <taxon>Hyphomicrobiales</taxon>
        <taxon>Nitrobacteraceae</taxon>
        <taxon>Bradyrhizobium</taxon>
    </lineage>
</organism>
<dbReference type="GeneID" id="92956838"/>
<comment type="caution">
    <text evidence="1">The sequence shown here is derived from an EMBL/GenBank/DDBJ whole genome shotgun (WGS) entry which is preliminary data.</text>
</comment>
<protein>
    <submittedName>
        <fullName evidence="1">Electron transfer flavoprotein alpha/beta subunit</fullName>
    </submittedName>
</protein>